<dbReference type="EMBL" id="CP032819">
    <property type="protein sequence ID" value="AZS29434.1"/>
    <property type="molecule type" value="Genomic_DNA"/>
</dbReference>
<protein>
    <submittedName>
        <fullName evidence="6">Glycosyltransferase</fullName>
    </submittedName>
</protein>
<feature type="transmembrane region" description="Helical" evidence="4">
    <location>
        <begin position="6"/>
        <end position="31"/>
    </location>
</feature>
<keyword evidence="4" id="KW-1133">Transmembrane helix</keyword>
<comment type="similarity">
    <text evidence="1">Belongs to the glycosyltransferase 2 family.</text>
</comment>
<dbReference type="PANTHER" id="PTHR43630:SF1">
    <property type="entry name" value="POLY-BETA-1,6-N-ACETYL-D-GLUCOSAMINE SYNTHASE"/>
    <property type="match status" value="1"/>
</dbReference>
<dbReference type="GO" id="GO:0016757">
    <property type="term" value="F:glycosyltransferase activity"/>
    <property type="evidence" value="ECO:0007669"/>
    <property type="project" value="UniProtKB-KW"/>
</dbReference>
<accession>A0A3S9VSB5</accession>
<keyword evidence="7" id="KW-1185">Reference proteome</keyword>
<dbReference type="Pfam" id="PF00535">
    <property type="entry name" value="Glycos_transf_2"/>
    <property type="match status" value="1"/>
</dbReference>
<keyword evidence="3 6" id="KW-0808">Transferase</keyword>
<keyword evidence="4" id="KW-0812">Transmembrane</keyword>
<dbReference type="Gene3D" id="3.90.550.10">
    <property type="entry name" value="Spore Coat Polysaccharide Biosynthesis Protein SpsA, Chain A"/>
    <property type="match status" value="1"/>
</dbReference>
<dbReference type="OrthoDB" id="9766971at2"/>
<dbReference type="KEGG" id="buy:D8S85_07555"/>
<name>A0A3S9VSB5_9BACT</name>
<sequence length="201" mass="22799">MTPFLQTLFWLAIIIVFYTYIGYGILLYALVKIKEKFRPEQPLTLPVPLPEVTLLIAAYNEEKVIKAKMDNCALLDYPKDKLHVMWVTDGSTDSTNTLLAAYPETTVLFAPERKGKTAALNRAMPYVKTSYTIFTDANTMLNAASIKEIMTCFTDPQTGCVAGEKRIENKGKDNAAAGGEGFYWRYESKLKEWKLYILKQQ</sequence>
<evidence type="ECO:0000256" key="1">
    <source>
        <dbReference type="ARBA" id="ARBA00006739"/>
    </source>
</evidence>
<feature type="domain" description="Glycosyltransferase 2-like" evidence="5">
    <location>
        <begin position="54"/>
        <end position="177"/>
    </location>
</feature>
<dbReference type="InterPro" id="IPR001173">
    <property type="entry name" value="Glyco_trans_2-like"/>
</dbReference>
<evidence type="ECO:0000256" key="3">
    <source>
        <dbReference type="ARBA" id="ARBA00022679"/>
    </source>
</evidence>
<dbReference type="PANTHER" id="PTHR43630">
    <property type="entry name" value="POLY-BETA-1,6-N-ACETYL-D-GLUCOSAMINE SYNTHASE"/>
    <property type="match status" value="1"/>
</dbReference>
<proteinExistence type="inferred from homology"/>
<dbReference type="Proteomes" id="UP000270673">
    <property type="component" value="Chromosome"/>
</dbReference>
<evidence type="ECO:0000313" key="7">
    <source>
        <dbReference type="Proteomes" id="UP000270673"/>
    </source>
</evidence>
<organism evidence="6 7">
    <name type="scientific">Butyricimonas faecalis</name>
    <dbReference type="NCBI Taxonomy" id="2093856"/>
    <lineage>
        <taxon>Bacteria</taxon>
        <taxon>Pseudomonadati</taxon>
        <taxon>Bacteroidota</taxon>
        <taxon>Bacteroidia</taxon>
        <taxon>Bacteroidales</taxon>
        <taxon>Odoribacteraceae</taxon>
        <taxon>Butyricimonas</taxon>
    </lineage>
</organism>
<evidence type="ECO:0000256" key="4">
    <source>
        <dbReference type="SAM" id="Phobius"/>
    </source>
</evidence>
<reference evidence="6 7" key="1">
    <citation type="submission" date="2018-10" db="EMBL/GenBank/DDBJ databases">
        <title>Butyricimonas faecalis sp. nov., isolated from human faeces and emended description of the genus Butyricimonas.</title>
        <authorList>
            <person name="Le Roy T."/>
            <person name="Van der Smissen P."/>
            <person name="Paquot A."/>
            <person name="Delzenne N."/>
            <person name="Muccioli G."/>
            <person name="Collet J.-F."/>
            <person name="Cani P.D."/>
        </authorList>
    </citation>
    <scope>NUCLEOTIDE SEQUENCE [LARGE SCALE GENOMIC DNA]</scope>
    <source>
        <strain evidence="6 7">H184</strain>
    </source>
</reference>
<dbReference type="SUPFAM" id="SSF53448">
    <property type="entry name" value="Nucleotide-diphospho-sugar transferases"/>
    <property type="match status" value="1"/>
</dbReference>
<dbReference type="InterPro" id="IPR029044">
    <property type="entry name" value="Nucleotide-diphossugar_trans"/>
</dbReference>
<gene>
    <name evidence="6" type="ORF">D8S85_07555</name>
</gene>
<evidence type="ECO:0000259" key="5">
    <source>
        <dbReference type="Pfam" id="PF00535"/>
    </source>
</evidence>
<keyword evidence="2" id="KW-0328">Glycosyltransferase</keyword>
<keyword evidence="4" id="KW-0472">Membrane</keyword>
<evidence type="ECO:0000256" key="2">
    <source>
        <dbReference type="ARBA" id="ARBA00022676"/>
    </source>
</evidence>
<dbReference type="AlphaFoldDB" id="A0A3S9VSB5"/>
<evidence type="ECO:0000313" key="6">
    <source>
        <dbReference type="EMBL" id="AZS29434.1"/>
    </source>
</evidence>